<dbReference type="Pfam" id="PF04973">
    <property type="entry name" value="NMN_transporter"/>
    <property type="match status" value="1"/>
</dbReference>
<gene>
    <name evidence="11" type="ORF">H5P30_00365</name>
</gene>
<dbReference type="PANTHER" id="PTHR36122:SF2">
    <property type="entry name" value="NICOTINAMIDE RIBOSIDE TRANSPORTER PNUC"/>
    <property type="match status" value="1"/>
</dbReference>
<keyword evidence="5" id="KW-0813">Transport</keyword>
<proteinExistence type="inferred from homology"/>
<evidence type="ECO:0000256" key="8">
    <source>
        <dbReference type="ARBA" id="ARBA00022989"/>
    </source>
</evidence>
<dbReference type="AlphaFoldDB" id="A0A7X1AUU4"/>
<evidence type="ECO:0000313" key="12">
    <source>
        <dbReference type="Proteomes" id="UP000525652"/>
    </source>
</evidence>
<sequence length="202" mass="23082">MEFLRTISIDQRIEIITVILSLLYVGLIAVNRRSGWWFGIAASLLSVWLFIRVNLLAESLLYVYYVVMGLYGYFHWKYGSKLNTNPPILVRSIRFHALAITISILLTIGLAQILDLLGSSNIYADAGSTVFSFLATWMVAQRILENWLYWVAIDAFSVWLYHSRELPIYAGLMAFYSLIAVVGFFIWLKQYRSQSTTSLASA</sequence>
<comment type="function">
    <text evidence="1">Required for nicotinamide riboside transport across the inner membrane.</text>
</comment>
<reference evidence="11 12" key="1">
    <citation type="submission" date="2020-07" db="EMBL/GenBank/DDBJ databases">
        <authorList>
            <person name="Feng X."/>
        </authorList>
    </citation>
    <scope>NUCLEOTIDE SEQUENCE [LARGE SCALE GENOMIC DNA]</scope>
    <source>
        <strain evidence="11 12">JCM14086</strain>
    </source>
</reference>
<feature type="transmembrane region" description="Helical" evidence="10">
    <location>
        <begin position="12"/>
        <end position="30"/>
    </location>
</feature>
<keyword evidence="8 10" id="KW-1133">Transmembrane helix</keyword>
<keyword evidence="9 10" id="KW-0472">Membrane</keyword>
<dbReference type="InterPro" id="IPR006419">
    <property type="entry name" value="NMN_transpt_PnuC"/>
</dbReference>
<dbReference type="PANTHER" id="PTHR36122">
    <property type="entry name" value="NICOTINAMIDE RIBOSIDE TRANSPORTER PNUC"/>
    <property type="match status" value="1"/>
</dbReference>
<dbReference type="GO" id="GO:0034257">
    <property type="term" value="F:nicotinamide riboside transmembrane transporter activity"/>
    <property type="evidence" value="ECO:0007669"/>
    <property type="project" value="InterPro"/>
</dbReference>
<organism evidence="11 12">
    <name type="scientific">Puniceicoccus vermicola</name>
    <dbReference type="NCBI Taxonomy" id="388746"/>
    <lineage>
        <taxon>Bacteria</taxon>
        <taxon>Pseudomonadati</taxon>
        <taxon>Verrucomicrobiota</taxon>
        <taxon>Opitutia</taxon>
        <taxon>Puniceicoccales</taxon>
        <taxon>Puniceicoccaceae</taxon>
        <taxon>Puniceicoccus</taxon>
    </lineage>
</organism>
<feature type="transmembrane region" description="Helical" evidence="10">
    <location>
        <begin position="59"/>
        <end position="76"/>
    </location>
</feature>
<name>A0A7X1AUU4_9BACT</name>
<dbReference type="NCBIfam" id="TIGR01528">
    <property type="entry name" value="NMN_trans_PnuC"/>
    <property type="match status" value="1"/>
</dbReference>
<comment type="caution">
    <text evidence="11">The sequence shown here is derived from an EMBL/GenBank/DDBJ whole genome shotgun (WGS) entry which is preliminary data.</text>
</comment>
<evidence type="ECO:0000256" key="7">
    <source>
        <dbReference type="ARBA" id="ARBA00022692"/>
    </source>
</evidence>
<protein>
    <recommendedName>
        <fullName evidence="4">Nicotinamide riboside transporter PnuC</fullName>
    </recommendedName>
</protein>
<accession>A0A7X1AUU4</accession>
<evidence type="ECO:0000256" key="5">
    <source>
        <dbReference type="ARBA" id="ARBA00022448"/>
    </source>
</evidence>
<keyword evidence="6" id="KW-1003">Cell membrane</keyword>
<evidence type="ECO:0000256" key="4">
    <source>
        <dbReference type="ARBA" id="ARBA00017522"/>
    </source>
</evidence>
<feature type="transmembrane region" description="Helical" evidence="10">
    <location>
        <begin position="168"/>
        <end position="188"/>
    </location>
</feature>
<keyword evidence="7 10" id="KW-0812">Transmembrane</keyword>
<dbReference type="EMBL" id="JACHVA010000005">
    <property type="protein sequence ID" value="MBC2600227.1"/>
    <property type="molecule type" value="Genomic_DNA"/>
</dbReference>
<evidence type="ECO:0000256" key="3">
    <source>
        <dbReference type="ARBA" id="ARBA00006669"/>
    </source>
</evidence>
<evidence type="ECO:0000313" key="11">
    <source>
        <dbReference type="EMBL" id="MBC2600227.1"/>
    </source>
</evidence>
<dbReference type="GO" id="GO:0005886">
    <property type="term" value="C:plasma membrane"/>
    <property type="evidence" value="ECO:0007669"/>
    <property type="project" value="UniProtKB-SubCell"/>
</dbReference>
<evidence type="ECO:0000256" key="1">
    <source>
        <dbReference type="ARBA" id="ARBA00002672"/>
    </source>
</evidence>
<evidence type="ECO:0000256" key="2">
    <source>
        <dbReference type="ARBA" id="ARBA00004651"/>
    </source>
</evidence>
<feature type="transmembrane region" description="Helical" evidence="10">
    <location>
        <begin position="120"/>
        <end position="140"/>
    </location>
</feature>
<evidence type="ECO:0000256" key="9">
    <source>
        <dbReference type="ARBA" id="ARBA00023136"/>
    </source>
</evidence>
<evidence type="ECO:0000256" key="10">
    <source>
        <dbReference type="SAM" id="Phobius"/>
    </source>
</evidence>
<comment type="subcellular location">
    <subcellularLocation>
        <location evidence="2">Cell membrane</location>
        <topology evidence="2">Multi-pass membrane protein</topology>
    </subcellularLocation>
</comment>
<dbReference type="Proteomes" id="UP000525652">
    <property type="component" value="Unassembled WGS sequence"/>
</dbReference>
<feature type="transmembrane region" description="Helical" evidence="10">
    <location>
        <begin position="35"/>
        <end position="53"/>
    </location>
</feature>
<evidence type="ECO:0000256" key="6">
    <source>
        <dbReference type="ARBA" id="ARBA00022475"/>
    </source>
</evidence>
<comment type="similarity">
    <text evidence="3">Belongs to the nicotinamide ribonucleoside (NR) uptake permease (TC 4.B.1) family.</text>
</comment>
<dbReference type="RefSeq" id="WP_185690985.1">
    <property type="nucleotide sequence ID" value="NZ_JACHVA010000005.1"/>
</dbReference>
<keyword evidence="12" id="KW-1185">Reference proteome</keyword>
<feature type="transmembrane region" description="Helical" evidence="10">
    <location>
        <begin position="97"/>
        <end position="114"/>
    </location>
</feature>